<keyword evidence="1" id="KW-1133">Transmembrane helix</keyword>
<evidence type="ECO:0000313" key="3">
    <source>
        <dbReference type="Proteomes" id="UP000244677"/>
    </source>
</evidence>
<sequence>MKINCHDTFSKYQITTFFKAHFQTVFAIVLFVILIATISGEIQQTEFDFPDRLKPKYPHGTTVRVFLLDAFLPI</sequence>
<dbReference type="AlphaFoldDB" id="A0A2S1LL83"/>
<dbReference type="Proteomes" id="UP000244677">
    <property type="component" value="Chromosome"/>
</dbReference>
<evidence type="ECO:0000256" key="1">
    <source>
        <dbReference type="SAM" id="Phobius"/>
    </source>
</evidence>
<protein>
    <submittedName>
        <fullName evidence="2">Uncharacterized protein</fullName>
    </submittedName>
</protein>
<proteinExistence type="predicted"/>
<reference evidence="2 3" key="1">
    <citation type="submission" date="2017-04" db="EMBL/GenBank/DDBJ databases">
        <title>Complete genome sequence of Flavobacterium kingsejong AJ004.</title>
        <authorList>
            <person name="Lee P.C."/>
        </authorList>
    </citation>
    <scope>NUCLEOTIDE SEQUENCE [LARGE SCALE GENOMIC DNA]</scope>
    <source>
        <strain evidence="2 3">AJ004</strain>
    </source>
</reference>
<dbReference type="KEGG" id="fki:FK004_04330"/>
<keyword evidence="1" id="KW-0812">Transmembrane</keyword>
<keyword evidence="1" id="KW-0472">Membrane</keyword>
<organism evidence="2 3">
    <name type="scientific">Flavobacterium kingsejongi</name>
    <dbReference type="NCBI Taxonomy" id="1678728"/>
    <lineage>
        <taxon>Bacteria</taxon>
        <taxon>Pseudomonadati</taxon>
        <taxon>Bacteroidota</taxon>
        <taxon>Flavobacteriia</taxon>
        <taxon>Flavobacteriales</taxon>
        <taxon>Flavobacteriaceae</taxon>
        <taxon>Flavobacterium</taxon>
    </lineage>
</organism>
<evidence type="ECO:0000313" key="2">
    <source>
        <dbReference type="EMBL" id="AWG24517.1"/>
    </source>
</evidence>
<feature type="transmembrane region" description="Helical" evidence="1">
    <location>
        <begin position="20"/>
        <end position="38"/>
    </location>
</feature>
<dbReference type="EMBL" id="CP020919">
    <property type="protein sequence ID" value="AWG24517.1"/>
    <property type="molecule type" value="Genomic_DNA"/>
</dbReference>
<gene>
    <name evidence="2" type="ORF">FK004_04330</name>
</gene>
<keyword evidence="3" id="KW-1185">Reference proteome</keyword>
<accession>A0A2S1LL83</accession>
<name>A0A2S1LL83_9FLAO</name>